<name>A0A2I0U824_LIMLA</name>
<proteinExistence type="predicted"/>
<sequence length="151" mass="16395">MLHAPEQSPLQPVVNTMVRQAAPLQPMELKGGADIHLQPVEDHTREQVDAPKAGSELVGRPQWSPQAPGRNCDLVGDPNWSSLLLKNCTLWKDSCWRSSWMIVSCGRDPTLEQGKSVKNLSPEEEGAAETACDELIAAPIPCPPVLAGGRR</sequence>
<reference evidence="3" key="1">
    <citation type="submission" date="2017-11" db="EMBL/GenBank/DDBJ databases">
        <authorList>
            <person name="Lima N.C."/>
            <person name="Parody-Merino A.M."/>
            <person name="Battley P.F."/>
            <person name="Fidler A.E."/>
            <person name="Prosdocimi F."/>
        </authorList>
    </citation>
    <scope>NUCLEOTIDE SEQUENCE [LARGE SCALE GENOMIC DNA]</scope>
</reference>
<accession>A0A2I0U824</accession>
<evidence type="ECO:0000313" key="3">
    <source>
        <dbReference type="Proteomes" id="UP000233556"/>
    </source>
</evidence>
<dbReference type="EMBL" id="KZ506023">
    <property type="protein sequence ID" value="PKU42182.1"/>
    <property type="molecule type" value="Genomic_DNA"/>
</dbReference>
<keyword evidence="3" id="KW-1185">Reference proteome</keyword>
<dbReference type="AlphaFoldDB" id="A0A2I0U824"/>
<evidence type="ECO:0000256" key="1">
    <source>
        <dbReference type="SAM" id="MobiDB-lite"/>
    </source>
</evidence>
<dbReference type="OrthoDB" id="9400201at2759"/>
<dbReference type="Proteomes" id="UP000233556">
    <property type="component" value="Unassembled WGS sequence"/>
</dbReference>
<evidence type="ECO:0000313" key="2">
    <source>
        <dbReference type="EMBL" id="PKU42182.1"/>
    </source>
</evidence>
<protein>
    <submittedName>
        <fullName evidence="2">Uncharacterized protein</fullName>
    </submittedName>
</protein>
<gene>
    <name evidence="2" type="ORF">llap_7510</name>
</gene>
<organism evidence="2 3">
    <name type="scientific">Limosa lapponica baueri</name>
    <dbReference type="NCBI Taxonomy" id="1758121"/>
    <lineage>
        <taxon>Eukaryota</taxon>
        <taxon>Metazoa</taxon>
        <taxon>Chordata</taxon>
        <taxon>Craniata</taxon>
        <taxon>Vertebrata</taxon>
        <taxon>Euteleostomi</taxon>
        <taxon>Archelosauria</taxon>
        <taxon>Archosauria</taxon>
        <taxon>Dinosauria</taxon>
        <taxon>Saurischia</taxon>
        <taxon>Theropoda</taxon>
        <taxon>Coelurosauria</taxon>
        <taxon>Aves</taxon>
        <taxon>Neognathae</taxon>
        <taxon>Neoaves</taxon>
        <taxon>Charadriiformes</taxon>
        <taxon>Scolopacidae</taxon>
        <taxon>Limosa</taxon>
    </lineage>
</organism>
<feature type="region of interest" description="Disordered" evidence="1">
    <location>
        <begin position="43"/>
        <end position="69"/>
    </location>
</feature>
<reference evidence="3" key="2">
    <citation type="submission" date="2017-12" db="EMBL/GenBank/DDBJ databases">
        <title>Genome sequence of the Bar-tailed Godwit (Limosa lapponica baueri).</title>
        <authorList>
            <person name="Lima N.C.B."/>
            <person name="Parody-Merino A.M."/>
            <person name="Battley P.F."/>
            <person name="Fidler A.E."/>
            <person name="Prosdocimi F."/>
        </authorList>
    </citation>
    <scope>NUCLEOTIDE SEQUENCE [LARGE SCALE GENOMIC DNA]</scope>
</reference>